<dbReference type="Proteomes" id="UP000326198">
    <property type="component" value="Unassembled WGS sequence"/>
</dbReference>
<evidence type="ECO:0000313" key="2">
    <source>
        <dbReference type="EMBL" id="KAE8380397.1"/>
    </source>
</evidence>
<dbReference type="AlphaFoldDB" id="A0A5N7BFK4"/>
<feature type="region of interest" description="Disordered" evidence="1">
    <location>
        <begin position="167"/>
        <end position="221"/>
    </location>
</feature>
<sequence length="221" mass="24333">MTNREIDEKADQIKGEIGVDLPGIGYKSLKPFAASLSGKTYGKFSLGAGINSVSFVIFVKDNIVRAQVNEPGGGHEITLFQLRDKIRGEITWHKHAFDAVFVFDSKPKYVRFRLDGGRIPMETPMATITYNSVEDLQGNHQFHGKIDQEDFSLTLRNGTIIEGKFFEPRTSESKDISGQGDWSPPDDIGSVDDGQFGSSKVGQQEGPYDGMAWPTVGLDGK</sequence>
<keyword evidence="3" id="KW-1185">Reference proteome</keyword>
<protein>
    <submittedName>
        <fullName evidence="2">Uncharacterized protein</fullName>
    </submittedName>
</protein>
<dbReference type="EMBL" id="ML736182">
    <property type="protein sequence ID" value="KAE8380397.1"/>
    <property type="molecule type" value="Genomic_DNA"/>
</dbReference>
<organism evidence="2 3">
    <name type="scientific">Aspergillus bertholletiae</name>
    <dbReference type="NCBI Taxonomy" id="1226010"/>
    <lineage>
        <taxon>Eukaryota</taxon>
        <taxon>Fungi</taxon>
        <taxon>Dikarya</taxon>
        <taxon>Ascomycota</taxon>
        <taxon>Pezizomycotina</taxon>
        <taxon>Eurotiomycetes</taxon>
        <taxon>Eurotiomycetidae</taxon>
        <taxon>Eurotiales</taxon>
        <taxon>Aspergillaceae</taxon>
        <taxon>Aspergillus</taxon>
        <taxon>Aspergillus subgen. Circumdati</taxon>
    </lineage>
</organism>
<evidence type="ECO:0000256" key="1">
    <source>
        <dbReference type="SAM" id="MobiDB-lite"/>
    </source>
</evidence>
<accession>A0A5N7BFK4</accession>
<proteinExistence type="predicted"/>
<name>A0A5N7BFK4_9EURO</name>
<gene>
    <name evidence="2" type="ORF">BDV26DRAFT_290482</name>
</gene>
<reference evidence="2 3" key="1">
    <citation type="submission" date="2019-04" db="EMBL/GenBank/DDBJ databases">
        <title>Friends and foes A comparative genomics studyof 23 Aspergillus species from section Flavi.</title>
        <authorList>
            <consortium name="DOE Joint Genome Institute"/>
            <person name="Kjaerbolling I."/>
            <person name="Vesth T."/>
            <person name="Frisvad J.C."/>
            <person name="Nybo J.L."/>
            <person name="Theobald S."/>
            <person name="Kildgaard S."/>
            <person name="Isbrandt T."/>
            <person name="Kuo A."/>
            <person name="Sato A."/>
            <person name="Lyhne E.K."/>
            <person name="Kogle M.E."/>
            <person name="Wiebenga A."/>
            <person name="Kun R.S."/>
            <person name="Lubbers R.J."/>
            <person name="Makela M.R."/>
            <person name="Barry K."/>
            <person name="Chovatia M."/>
            <person name="Clum A."/>
            <person name="Daum C."/>
            <person name="Haridas S."/>
            <person name="He G."/>
            <person name="LaButti K."/>
            <person name="Lipzen A."/>
            <person name="Mondo S."/>
            <person name="Riley R."/>
            <person name="Salamov A."/>
            <person name="Simmons B.A."/>
            <person name="Magnuson J.K."/>
            <person name="Henrissat B."/>
            <person name="Mortensen U.H."/>
            <person name="Larsen T.O."/>
            <person name="Devries R.P."/>
            <person name="Grigoriev I.V."/>
            <person name="Machida M."/>
            <person name="Baker S.E."/>
            <person name="Andersen M.R."/>
        </authorList>
    </citation>
    <scope>NUCLEOTIDE SEQUENCE [LARGE SCALE GENOMIC DNA]</scope>
    <source>
        <strain evidence="2 3">IBT 29228</strain>
    </source>
</reference>
<evidence type="ECO:0000313" key="3">
    <source>
        <dbReference type="Proteomes" id="UP000326198"/>
    </source>
</evidence>
<dbReference type="OrthoDB" id="4494894at2759"/>